<keyword evidence="3" id="KW-1185">Reference proteome</keyword>
<keyword evidence="1" id="KW-0812">Transmembrane</keyword>
<feature type="transmembrane region" description="Helical" evidence="1">
    <location>
        <begin position="113"/>
        <end position="134"/>
    </location>
</feature>
<sequence length="170" mass="19839">MQGPNWLYEKAFDWNDWFVLGCIAFLYSAVYLMPKRLSKSTMLLIFLFSATFASILDNSIGGHIFDLYDIMDGPAYTVMDFTLYFLYAPFGYFFVYFYDLFRVRGLLRVGYVVLWSGFSVAFELLCSLVGVFHYKDAYGLHYSFSIYLFVQSATIMFYHYITDRPLGTSP</sequence>
<name>A0A5R9GDF3_9BACL</name>
<keyword evidence="1" id="KW-1133">Transmembrane helix</keyword>
<evidence type="ECO:0000313" key="3">
    <source>
        <dbReference type="Proteomes" id="UP000309676"/>
    </source>
</evidence>
<dbReference type="EMBL" id="VCIW01000005">
    <property type="protein sequence ID" value="TLS52366.1"/>
    <property type="molecule type" value="Genomic_DNA"/>
</dbReference>
<feature type="transmembrane region" description="Helical" evidence="1">
    <location>
        <begin position="81"/>
        <end position="101"/>
    </location>
</feature>
<organism evidence="2 3">
    <name type="scientific">Paenibacillus antri</name>
    <dbReference type="NCBI Taxonomy" id="2582848"/>
    <lineage>
        <taxon>Bacteria</taxon>
        <taxon>Bacillati</taxon>
        <taxon>Bacillota</taxon>
        <taxon>Bacilli</taxon>
        <taxon>Bacillales</taxon>
        <taxon>Paenibacillaceae</taxon>
        <taxon>Paenibacillus</taxon>
    </lineage>
</organism>
<evidence type="ECO:0000256" key="1">
    <source>
        <dbReference type="SAM" id="Phobius"/>
    </source>
</evidence>
<keyword evidence="1" id="KW-0472">Membrane</keyword>
<dbReference type="RefSeq" id="WP_138194022.1">
    <property type="nucleotide sequence ID" value="NZ_VCIW01000005.1"/>
</dbReference>
<protein>
    <submittedName>
        <fullName evidence="2">Uncharacterized protein</fullName>
    </submittedName>
</protein>
<feature type="transmembrane region" description="Helical" evidence="1">
    <location>
        <begin position="17"/>
        <end position="34"/>
    </location>
</feature>
<feature type="transmembrane region" description="Helical" evidence="1">
    <location>
        <begin position="41"/>
        <end position="61"/>
    </location>
</feature>
<dbReference type="AlphaFoldDB" id="A0A5R9GDF3"/>
<dbReference type="Proteomes" id="UP000309676">
    <property type="component" value="Unassembled WGS sequence"/>
</dbReference>
<evidence type="ECO:0000313" key="2">
    <source>
        <dbReference type="EMBL" id="TLS52366.1"/>
    </source>
</evidence>
<reference evidence="2 3" key="1">
    <citation type="submission" date="2019-05" db="EMBL/GenBank/DDBJ databases">
        <authorList>
            <person name="Narsing Rao M.P."/>
            <person name="Li W.J."/>
        </authorList>
    </citation>
    <scope>NUCLEOTIDE SEQUENCE [LARGE SCALE GENOMIC DNA]</scope>
    <source>
        <strain evidence="2 3">SYSU_K30003</strain>
    </source>
</reference>
<accession>A0A5R9GDF3</accession>
<proteinExistence type="predicted"/>
<gene>
    <name evidence="2" type="ORF">FE782_10360</name>
</gene>
<dbReference type="OrthoDB" id="2618234at2"/>
<feature type="transmembrane region" description="Helical" evidence="1">
    <location>
        <begin position="140"/>
        <end position="161"/>
    </location>
</feature>
<comment type="caution">
    <text evidence="2">The sequence shown here is derived from an EMBL/GenBank/DDBJ whole genome shotgun (WGS) entry which is preliminary data.</text>
</comment>